<name>A0A932HY37_UNCTE</name>
<reference evidence="2" key="1">
    <citation type="submission" date="2020-07" db="EMBL/GenBank/DDBJ databases">
        <title>Huge and variable diversity of episymbiotic CPR bacteria and DPANN archaea in groundwater ecosystems.</title>
        <authorList>
            <person name="He C.Y."/>
            <person name="Keren R."/>
            <person name="Whittaker M."/>
            <person name="Farag I.F."/>
            <person name="Doudna J."/>
            <person name="Cate J.H.D."/>
            <person name="Banfield J.F."/>
        </authorList>
    </citation>
    <scope>NUCLEOTIDE SEQUENCE</scope>
    <source>
        <strain evidence="2">NC_groundwater_763_Ag_S-0.2um_68_21</strain>
    </source>
</reference>
<sequence length="175" mass="19120">MAVFTKPHPPKTTRGVSRKTRLGSGALQEGVLAGLIGAAMIAVWFLLVDTLQGRPFHTPDMLGRVLFQGASPLAAGPVSFQTVFLFTWIHTFAFMAIGVAAAFLIRLAGRNPNYGFGVLLLLVIVAFEFTAFSLAFAREVIYAITLPFILIGNFLAAGAMAYHFWRCHRGMRVYP</sequence>
<gene>
    <name evidence="2" type="ORF">HYZ11_06135</name>
</gene>
<proteinExistence type="predicted"/>
<evidence type="ECO:0000313" key="2">
    <source>
        <dbReference type="EMBL" id="MBI3127163.1"/>
    </source>
</evidence>
<organism evidence="2 3">
    <name type="scientific">Tectimicrobiota bacterium</name>
    <dbReference type="NCBI Taxonomy" id="2528274"/>
    <lineage>
        <taxon>Bacteria</taxon>
        <taxon>Pseudomonadati</taxon>
        <taxon>Nitrospinota/Tectimicrobiota group</taxon>
        <taxon>Candidatus Tectimicrobiota</taxon>
    </lineage>
</organism>
<evidence type="ECO:0000256" key="1">
    <source>
        <dbReference type="SAM" id="Phobius"/>
    </source>
</evidence>
<keyword evidence="1" id="KW-0472">Membrane</keyword>
<accession>A0A932HY37</accession>
<feature type="transmembrane region" description="Helical" evidence="1">
    <location>
        <begin position="26"/>
        <end position="47"/>
    </location>
</feature>
<protein>
    <submittedName>
        <fullName evidence="2">Uncharacterized protein</fullName>
    </submittedName>
</protein>
<comment type="caution">
    <text evidence="2">The sequence shown here is derived from an EMBL/GenBank/DDBJ whole genome shotgun (WGS) entry which is preliminary data.</text>
</comment>
<feature type="transmembrane region" description="Helical" evidence="1">
    <location>
        <begin position="116"/>
        <end position="135"/>
    </location>
</feature>
<dbReference type="AlphaFoldDB" id="A0A932HY37"/>
<feature type="transmembrane region" description="Helical" evidence="1">
    <location>
        <begin position="141"/>
        <end position="165"/>
    </location>
</feature>
<keyword evidence="1" id="KW-1133">Transmembrane helix</keyword>
<evidence type="ECO:0000313" key="3">
    <source>
        <dbReference type="Proteomes" id="UP000782312"/>
    </source>
</evidence>
<keyword evidence="1" id="KW-0812">Transmembrane</keyword>
<dbReference type="Proteomes" id="UP000782312">
    <property type="component" value="Unassembled WGS sequence"/>
</dbReference>
<feature type="transmembrane region" description="Helical" evidence="1">
    <location>
        <begin position="83"/>
        <end position="104"/>
    </location>
</feature>
<dbReference type="EMBL" id="JACPUR010000016">
    <property type="protein sequence ID" value="MBI3127163.1"/>
    <property type="molecule type" value="Genomic_DNA"/>
</dbReference>